<reference evidence="3 4" key="1">
    <citation type="submission" date="2016-09" db="EMBL/GenBank/DDBJ databases">
        <title>Extensive genetic diversity and differential bi-allelic expression allows diatom success in the polar Southern Ocean.</title>
        <authorList>
            <consortium name="DOE Joint Genome Institute"/>
            <person name="Mock T."/>
            <person name="Otillar R.P."/>
            <person name="Strauss J."/>
            <person name="Dupont C."/>
            <person name="Frickenhaus S."/>
            <person name="Maumus F."/>
            <person name="Mcmullan M."/>
            <person name="Sanges R."/>
            <person name="Schmutz J."/>
            <person name="Toseland A."/>
            <person name="Valas R."/>
            <person name="Veluchamy A."/>
            <person name="Ward B.J."/>
            <person name="Allen A."/>
            <person name="Barry K."/>
            <person name="Falciatore A."/>
            <person name="Ferrante M."/>
            <person name="Fortunato A.E."/>
            <person name="Gloeckner G."/>
            <person name="Gruber A."/>
            <person name="Hipkin R."/>
            <person name="Janech M."/>
            <person name="Kroth P."/>
            <person name="Leese F."/>
            <person name="Lindquist E."/>
            <person name="Lyon B.R."/>
            <person name="Martin J."/>
            <person name="Mayer C."/>
            <person name="Parker M."/>
            <person name="Quesneville H."/>
            <person name="Raymond J."/>
            <person name="Uhlig C."/>
            <person name="Valentin K.U."/>
            <person name="Worden A.Z."/>
            <person name="Armbrust E.V."/>
            <person name="Bowler C."/>
            <person name="Green B."/>
            <person name="Moulton V."/>
            <person name="Van Oosterhout C."/>
            <person name="Grigoriev I."/>
        </authorList>
    </citation>
    <scope>NUCLEOTIDE SEQUENCE [LARGE SCALE GENOMIC DNA]</scope>
    <source>
        <strain evidence="3 4">CCMP1102</strain>
    </source>
</reference>
<feature type="region of interest" description="Disordered" evidence="1">
    <location>
        <begin position="73"/>
        <end position="106"/>
    </location>
</feature>
<feature type="domain" description="PDZ" evidence="2">
    <location>
        <begin position="7"/>
        <end position="80"/>
    </location>
</feature>
<dbReference type="PROSITE" id="PS50106">
    <property type="entry name" value="PDZ"/>
    <property type="match status" value="1"/>
</dbReference>
<evidence type="ECO:0000313" key="4">
    <source>
        <dbReference type="Proteomes" id="UP000095751"/>
    </source>
</evidence>
<name>A0A1E7FVB2_9STRA</name>
<evidence type="ECO:0000259" key="2">
    <source>
        <dbReference type="PROSITE" id="PS50106"/>
    </source>
</evidence>
<dbReference type="InParanoid" id="A0A1E7FVB2"/>
<dbReference type="AlphaFoldDB" id="A0A1E7FVB2"/>
<accession>A0A1E7FVB2</accession>
<keyword evidence="4" id="KW-1185">Reference proteome</keyword>
<sequence>MTGQEMRVHVKRNSKKKSGYEVEKREDGFFYVTSVPSKKSSIQPGDRLLEINGIKYTEFKTVKRANDLFDTMVLDVEPNDDETDSDEEGSDSESKGESESESQNDE</sequence>
<protein>
    <recommendedName>
        <fullName evidence="2">PDZ domain-containing protein</fullName>
    </recommendedName>
</protein>
<dbReference type="EMBL" id="KV784353">
    <property type="protein sequence ID" value="OEU22100.1"/>
    <property type="molecule type" value="Genomic_DNA"/>
</dbReference>
<dbReference type="SUPFAM" id="SSF50156">
    <property type="entry name" value="PDZ domain-like"/>
    <property type="match status" value="1"/>
</dbReference>
<gene>
    <name evidence="3" type="ORF">FRACYDRAFT_267156</name>
</gene>
<organism evidence="3 4">
    <name type="scientific">Fragilariopsis cylindrus CCMP1102</name>
    <dbReference type="NCBI Taxonomy" id="635003"/>
    <lineage>
        <taxon>Eukaryota</taxon>
        <taxon>Sar</taxon>
        <taxon>Stramenopiles</taxon>
        <taxon>Ochrophyta</taxon>
        <taxon>Bacillariophyta</taxon>
        <taxon>Bacillariophyceae</taxon>
        <taxon>Bacillariophycidae</taxon>
        <taxon>Bacillariales</taxon>
        <taxon>Bacillariaceae</taxon>
        <taxon>Fragilariopsis</taxon>
    </lineage>
</organism>
<dbReference type="InterPro" id="IPR001478">
    <property type="entry name" value="PDZ"/>
</dbReference>
<feature type="compositionally biased region" description="Acidic residues" evidence="1">
    <location>
        <begin position="77"/>
        <end position="91"/>
    </location>
</feature>
<dbReference type="Gene3D" id="2.30.42.10">
    <property type="match status" value="1"/>
</dbReference>
<evidence type="ECO:0000256" key="1">
    <source>
        <dbReference type="SAM" id="MobiDB-lite"/>
    </source>
</evidence>
<proteinExistence type="predicted"/>
<evidence type="ECO:0000313" key="3">
    <source>
        <dbReference type="EMBL" id="OEU22100.1"/>
    </source>
</evidence>
<dbReference type="OrthoDB" id="10009200at2759"/>
<dbReference type="KEGG" id="fcy:FRACYDRAFT_267156"/>
<dbReference type="InterPro" id="IPR036034">
    <property type="entry name" value="PDZ_sf"/>
</dbReference>
<dbReference type="Proteomes" id="UP000095751">
    <property type="component" value="Unassembled WGS sequence"/>
</dbReference>